<feature type="transmembrane region" description="Helical" evidence="13">
    <location>
        <begin position="62"/>
        <end position="83"/>
    </location>
</feature>
<gene>
    <name evidence="14" type="primary">sdhC</name>
    <name evidence="14" type="ORF">BLTE_30950</name>
</gene>
<proteinExistence type="inferred from homology"/>
<evidence type="ECO:0000313" key="14">
    <source>
        <dbReference type="EMBL" id="BBF94410.1"/>
    </source>
</evidence>
<comment type="function">
    <text evidence="1">Membrane-anchoring subunit of succinate dehydrogenase (SDH).</text>
</comment>
<organism evidence="14 15">
    <name type="scientific">Blastochloris tepida</name>
    <dbReference type="NCBI Taxonomy" id="2233851"/>
    <lineage>
        <taxon>Bacteria</taxon>
        <taxon>Pseudomonadati</taxon>
        <taxon>Pseudomonadota</taxon>
        <taxon>Alphaproteobacteria</taxon>
        <taxon>Hyphomicrobiales</taxon>
        <taxon>Blastochloridaceae</taxon>
        <taxon>Blastochloris</taxon>
    </lineage>
</organism>
<evidence type="ECO:0000256" key="1">
    <source>
        <dbReference type="ARBA" id="ARBA00004050"/>
    </source>
</evidence>
<evidence type="ECO:0000256" key="9">
    <source>
        <dbReference type="ARBA" id="ARBA00023004"/>
    </source>
</evidence>
<dbReference type="GO" id="GO:0046872">
    <property type="term" value="F:metal ion binding"/>
    <property type="evidence" value="ECO:0007669"/>
    <property type="project" value="UniProtKB-KW"/>
</dbReference>
<name>A0A348G4C7_9HYPH</name>
<evidence type="ECO:0000256" key="2">
    <source>
        <dbReference type="ARBA" id="ARBA00004141"/>
    </source>
</evidence>
<dbReference type="PROSITE" id="PS01000">
    <property type="entry name" value="SDH_CYT_1"/>
    <property type="match status" value="1"/>
</dbReference>
<comment type="similarity">
    <text evidence="3">Belongs to the cytochrome b560 family.</text>
</comment>
<comment type="subunit">
    <text evidence="11">Part of an enzyme complex containing four subunits: a flavoprotein, an iron-sulfur protein, plus two membrane-anchoring proteins, SdhC and SdhD. The complex can form homotrimers.</text>
</comment>
<dbReference type="PROSITE" id="PS01001">
    <property type="entry name" value="SDH_CYT_2"/>
    <property type="match status" value="1"/>
</dbReference>
<comment type="cofactor">
    <cofactor evidence="12">
        <name>heme</name>
        <dbReference type="ChEBI" id="CHEBI:30413"/>
    </cofactor>
    <text evidence="12">The heme is bound between the two transmembrane subunits.</text>
</comment>
<dbReference type="InterPro" id="IPR018495">
    <property type="entry name" value="Succ_DH_cyt_bsu_CS"/>
</dbReference>
<evidence type="ECO:0000256" key="3">
    <source>
        <dbReference type="ARBA" id="ARBA00007244"/>
    </source>
</evidence>
<dbReference type="PANTHER" id="PTHR10978:SF5">
    <property type="entry name" value="SUCCINATE DEHYDROGENASE CYTOCHROME B560 SUBUNIT, MITOCHONDRIAL"/>
    <property type="match status" value="1"/>
</dbReference>
<evidence type="ECO:0000256" key="7">
    <source>
        <dbReference type="ARBA" id="ARBA00022723"/>
    </source>
</evidence>
<protein>
    <recommendedName>
        <fullName evidence="4">Succinate dehydrogenase cytochrome b556 subunit</fullName>
    </recommendedName>
</protein>
<evidence type="ECO:0000256" key="11">
    <source>
        <dbReference type="ARBA" id="ARBA00025912"/>
    </source>
</evidence>
<comment type="subcellular location">
    <subcellularLocation>
        <location evidence="2">Membrane</location>
        <topology evidence="2">Multi-pass membrane protein</topology>
    </subcellularLocation>
</comment>
<keyword evidence="10 13" id="KW-0472">Membrane</keyword>
<dbReference type="Gene3D" id="1.20.1300.10">
    <property type="entry name" value="Fumarate reductase/succinate dehydrogenase, transmembrane subunit"/>
    <property type="match status" value="1"/>
</dbReference>
<keyword evidence="6 13" id="KW-0812">Transmembrane</keyword>
<evidence type="ECO:0000256" key="4">
    <source>
        <dbReference type="ARBA" id="ARBA00020076"/>
    </source>
</evidence>
<reference evidence="14 15" key="1">
    <citation type="submission" date="2018-08" db="EMBL/GenBank/DDBJ databases">
        <title>Complete genome sequencing of Blastochloris tepida GI.</title>
        <authorList>
            <person name="Tsukatani Y."/>
            <person name="Mori H."/>
        </authorList>
    </citation>
    <scope>NUCLEOTIDE SEQUENCE [LARGE SCALE GENOMIC DNA]</scope>
    <source>
        <strain evidence="14 15">GI</strain>
    </source>
</reference>
<dbReference type="InterPro" id="IPR014314">
    <property type="entry name" value="Succ_DH_cytb556"/>
</dbReference>
<evidence type="ECO:0000256" key="8">
    <source>
        <dbReference type="ARBA" id="ARBA00022989"/>
    </source>
</evidence>
<dbReference type="PANTHER" id="PTHR10978">
    <property type="entry name" value="SUCCINATE DEHYDROGENASE CYTOCHROME B560 SUBUNIT"/>
    <property type="match status" value="1"/>
</dbReference>
<dbReference type="NCBIfam" id="TIGR02970">
    <property type="entry name" value="succ_dehyd_cytB"/>
    <property type="match status" value="1"/>
</dbReference>
<keyword evidence="15" id="KW-1185">Reference proteome</keyword>
<dbReference type="CDD" id="cd03499">
    <property type="entry name" value="SQR_TypeC_SdhC"/>
    <property type="match status" value="1"/>
</dbReference>
<keyword evidence="9 12" id="KW-0408">Iron</keyword>
<evidence type="ECO:0000256" key="13">
    <source>
        <dbReference type="SAM" id="Phobius"/>
    </source>
</evidence>
<dbReference type="Proteomes" id="UP000266934">
    <property type="component" value="Chromosome"/>
</dbReference>
<evidence type="ECO:0000256" key="6">
    <source>
        <dbReference type="ARBA" id="ARBA00022692"/>
    </source>
</evidence>
<dbReference type="EMBL" id="AP018907">
    <property type="protein sequence ID" value="BBF94410.1"/>
    <property type="molecule type" value="Genomic_DNA"/>
</dbReference>
<dbReference type="KEGG" id="blag:BLTE_30950"/>
<dbReference type="GO" id="GO:0016020">
    <property type="term" value="C:membrane"/>
    <property type="evidence" value="ECO:0007669"/>
    <property type="project" value="UniProtKB-SubCell"/>
</dbReference>
<dbReference type="InterPro" id="IPR034804">
    <property type="entry name" value="SQR/QFR_C/D"/>
</dbReference>
<evidence type="ECO:0000256" key="10">
    <source>
        <dbReference type="ARBA" id="ARBA00023136"/>
    </source>
</evidence>
<dbReference type="PIRSF" id="PIRSF000178">
    <property type="entry name" value="SDH_cyt_b560"/>
    <property type="match status" value="1"/>
</dbReference>
<sequence>MAEVRSPVERPLSPHLMIYRPMLTMMSSILHRITGAALYLGTLLLVAWLVAAATSPAWFDLVNWAFGTWAGQVVLIGYTWALFQHMAGGIRHFIWDFGRGFGPVAREVLTQASFVFSGALTAAVWAAAYFLR</sequence>
<keyword evidence="7 12" id="KW-0479">Metal-binding</keyword>
<keyword evidence="8 13" id="KW-1133">Transmembrane helix</keyword>
<dbReference type="GO" id="GO:0006099">
    <property type="term" value="P:tricarboxylic acid cycle"/>
    <property type="evidence" value="ECO:0007669"/>
    <property type="project" value="InterPro"/>
</dbReference>
<dbReference type="RefSeq" id="WP_126401510.1">
    <property type="nucleotide sequence ID" value="NZ_AP018907.1"/>
</dbReference>
<accession>A0A348G4C7</accession>
<keyword evidence="5 12" id="KW-0349">Heme</keyword>
<feature type="binding site" description="axial binding residue" evidence="12">
    <location>
        <position position="85"/>
    </location>
    <ligand>
        <name>heme</name>
        <dbReference type="ChEBI" id="CHEBI:30413"/>
        <note>ligand shared with second transmembrane subunit</note>
    </ligand>
    <ligandPart>
        <name>Fe</name>
        <dbReference type="ChEBI" id="CHEBI:18248"/>
    </ligandPart>
</feature>
<dbReference type="GO" id="GO:0009055">
    <property type="term" value="F:electron transfer activity"/>
    <property type="evidence" value="ECO:0007669"/>
    <property type="project" value="InterPro"/>
</dbReference>
<dbReference type="OrthoDB" id="9799441at2"/>
<dbReference type="AlphaFoldDB" id="A0A348G4C7"/>
<evidence type="ECO:0000256" key="12">
    <source>
        <dbReference type="PIRSR" id="PIRSR000178-1"/>
    </source>
</evidence>
<evidence type="ECO:0000313" key="15">
    <source>
        <dbReference type="Proteomes" id="UP000266934"/>
    </source>
</evidence>
<evidence type="ECO:0000256" key="5">
    <source>
        <dbReference type="ARBA" id="ARBA00022617"/>
    </source>
</evidence>
<dbReference type="Pfam" id="PF01127">
    <property type="entry name" value="Sdh_cyt"/>
    <property type="match status" value="1"/>
</dbReference>
<feature type="transmembrane region" description="Helical" evidence="13">
    <location>
        <begin position="108"/>
        <end position="131"/>
    </location>
</feature>
<dbReference type="SUPFAM" id="SSF81343">
    <property type="entry name" value="Fumarate reductase respiratory complex transmembrane subunits"/>
    <property type="match status" value="1"/>
</dbReference>
<dbReference type="InterPro" id="IPR000701">
    <property type="entry name" value="SuccDH_FuR_B_TM-su"/>
</dbReference>